<dbReference type="InterPro" id="IPR036514">
    <property type="entry name" value="SGNH_hydro_sf"/>
</dbReference>
<evidence type="ECO:0000259" key="1">
    <source>
        <dbReference type="Pfam" id="PF13472"/>
    </source>
</evidence>
<dbReference type="CDD" id="cd01832">
    <property type="entry name" value="SGNH_hydrolase_like_1"/>
    <property type="match status" value="1"/>
</dbReference>
<dbReference type="PANTHER" id="PTHR43784">
    <property type="entry name" value="GDSL-LIKE LIPASE/ACYLHYDROLASE, PUTATIVE (AFU_ORTHOLOGUE AFUA_2G00820)-RELATED"/>
    <property type="match status" value="1"/>
</dbReference>
<dbReference type="Pfam" id="PF13472">
    <property type="entry name" value="Lipase_GDSL_2"/>
    <property type="match status" value="1"/>
</dbReference>
<dbReference type="Proteomes" id="UP001140076">
    <property type="component" value="Unassembled WGS sequence"/>
</dbReference>
<sequence>MSGFETGREIISYVALGDSFTEGMDDPYPDSASTPHGRYRGWADRLAEHLGSDGTEVRYANLAVRGKLIRQIVDEQVPLAVEWRPDLVTICAGGNDIIRPGGDPDLVARVFEAAVRRLRATGAHIVVFTGMDTGFQPVMRHLRGKIATYNMHLRAIADDHGCDVVDLWSMKVLQDRRAWSADRLHLSPEGHRRVALKVCETLGVRSGGDWREPWPAADPRDWRAARQEDLSWAREYLVPWIGRRLTGRSSGDGLAPKRPRLERVEALERMRDAARRVAADTERGA</sequence>
<dbReference type="GO" id="GO:0016787">
    <property type="term" value="F:hydrolase activity"/>
    <property type="evidence" value="ECO:0007669"/>
    <property type="project" value="UniProtKB-KW"/>
</dbReference>
<accession>A0A9X3NL31</accession>
<dbReference type="SUPFAM" id="SSF52266">
    <property type="entry name" value="SGNH hydrolase"/>
    <property type="match status" value="1"/>
</dbReference>
<dbReference type="RefSeq" id="WP_270071317.1">
    <property type="nucleotide sequence ID" value="NZ_JAJAQC010000008.1"/>
</dbReference>
<dbReference type="Gene3D" id="3.40.50.1110">
    <property type="entry name" value="SGNH hydrolase"/>
    <property type="match status" value="1"/>
</dbReference>
<proteinExistence type="predicted"/>
<keyword evidence="3" id="KW-1185">Reference proteome</keyword>
<reference evidence="2" key="1">
    <citation type="submission" date="2021-10" db="EMBL/GenBank/DDBJ databases">
        <title>Streptomonospora sp. nov., isolated from mangrove soil.</title>
        <authorList>
            <person name="Chen X."/>
            <person name="Ge X."/>
            <person name="Liu W."/>
        </authorList>
    </citation>
    <scope>NUCLEOTIDE SEQUENCE</scope>
    <source>
        <strain evidence="2">S1-112</strain>
    </source>
</reference>
<gene>
    <name evidence="2" type="ORF">LG943_06780</name>
</gene>
<dbReference type="InterPro" id="IPR013830">
    <property type="entry name" value="SGNH_hydro"/>
</dbReference>
<organism evidence="2 3">
    <name type="scientific">Streptomonospora mangrovi</name>
    <dbReference type="NCBI Taxonomy" id="2883123"/>
    <lineage>
        <taxon>Bacteria</taxon>
        <taxon>Bacillati</taxon>
        <taxon>Actinomycetota</taxon>
        <taxon>Actinomycetes</taxon>
        <taxon>Streptosporangiales</taxon>
        <taxon>Nocardiopsidaceae</taxon>
        <taxon>Streptomonospora</taxon>
    </lineage>
</organism>
<dbReference type="EMBL" id="JAJAQC010000008">
    <property type="protein sequence ID" value="MDA0564031.1"/>
    <property type="molecule type" value="Genomic_DNA"/>
</dbReference>
<evidence type="ECO:0000313" key="3">
    <source>
        <dbReference type="Proteomes" id="UP001140076"/>
    </source>
</evidence>
<evidence type="ECO:0000313" key="2">
    <source>
        <dbReference type="EMBL" id="MDA0564031.1"/>
    </source>
</evidence>
<comment type="caution">
    <text evidence="2">The sequence shown here is derived from an EMBL/GenBank/DDBJ whole genome shotgun (WGS) entry which is preliminary data.</text>
</comment>
<keyword evidence="2" id="KW-0378">Hydrolase</keyword>
<dbReference type="InterPro" id="IPR053140">
    <property type="entry name" value="GDSL_Rv0518-like"/>
</dbReference>
<protein>
    <submittedName>
        <fullName evidence="2">SGNH/GDSL hydrolase family protein</fullName>
    </submittedName>
</protein>
<feature type="domain" description="SGNH hydrolase-type esterase" evidence="1">
    <location>
        <begin position="15"/>
        <end position="193"/>
    </location>
</feature>
<name>A0A9X3NL31_9ACTN</name>
<dbReference type="AlphaFoldDB" id="A0A9X3NL31"/>
<dbReference type="PANTHER" id="PTHR43784:SF2">
    <property type="entry name" value="GDSL-LIKE LIPASE_ACYLHYDROLASE, PUTATIVE (AFU_ORTHOLOGUE AFUA_2G00820)-RELATED"/>
    <property type="match status" value="1"/>
</dbReference>